<keyword evidence="2" id="KW-1185">Reference proteome</keyword>
<comment type="caution">
    <text evidence="1">The sequence shown here is derived from an EMBL/GenBank/DDBJ whole genome shotgun (WGS) entry which is preliminary data.</text>
</comment>
<sequence>MGTRSMVTEGVAEQARRLRQVTAALAWQPDAQLSYLRNLGPAALVDELAFRFEDAYLALPDLRRHGLVSDDATWLLVAIDTQFEAMSNGRISLWSEKSLVASAEWQRIRHLARQAVTLLARQCADTED</sequence>
<evidence type="ECO:0000313" key="1">
    <source>
        <dbReference type="EMBL" id="KAA2255456.1"/>
    </source>
</evidence>
<gene>
    <name evidence="1" type="ORF">F0L68_28225</name>
</gene>
<dbReference type="RefSeq" id="WP_149852864.1">
    <property type="nucleotide sequence ID" value="NZ_VUOB01000056.1"/>
</dbReference>
<dbReference type="Proteomes" id="UP000323454">
    <property type="component" value="Unassembled WGS sequence"/>
</dbReference>
<proteinExistence type="predicted"/>
<dbReference type="EMBL" id="VUOB01000056">
    <property type="protein sequence ID" value="KAA2255456.1"/>
    <property type="molecule type" value="Genomic_DNA"/>
</dbReference>
<accession>A0A5B2WY71</accession>
<dbReference type="AlphaFoldDB" id="A0A5B2WY71"/>
<name>A0A5B2WY71_9PSEU</name>
<reference evidence="1 2" key="1">
    <citation type="submission" date="2019-09" db="EMBL/GenBank/DDBJ databases">
        <title>Goodfellowia gen. nov., a new genus of the Pseudonocardineae related to Actinoalloteichus, containing Goodfellowia coeruleoviolacea gen. nov., comb. nov. gen. nov., comb. nov.</title>
        <authorList>
            <person name="Labeda D."/>
        </authorList>
    </citation>
    <scope>NUCLEOTIDE SEQUENCE [LARGE SCALE GENOMIC DNA]</scope>
    <source>
        <strain evidence="1 2">AN110305</strain>
    </source>
</reference>
<organism evidence="1 2">
    <name type="scientific">Solihabitans fulvus</name>
    <dbReference type="NCBI Taxonomy" id="1892852"/>
    <lineage>
        <taxon>Bacteria</taxon>
        <taxon>Bacillati</taxon>
        <taxon>Actinomycetota</taxon>
        <taxon>Actinomycetes</taxon>
        <taxon>Pseudonocardiales</taxon>
        <taxon>Pseudonocardiaceae</taxon>
        <taxon>Solihabitans</taxon>
    </lineage>
</organism>
<reference evidence="1 2" key="2">
    <citation type="submission" date="2019-09" db="EMBL/GenBank/DDBJ databases">
        <authorList>
            <person name="Jin C."/>
        </authorList>
    </citation>
    <scope>NUCLEOTIDE SEQUENCE [LARGE SCALE GENOMIC DNA]</scope>
    <source>
        <strain evidence="1 2">AN110305</strain>
    </source>
</reference>
<evidence type="ECO:0000313" key="2">
    <source>
        <dbReference type="Proteomes" id="UP000323454"/>
    </source>
</evidence>
<protein>
    <submittedName>
        <fullName evidence="1">Uncharacterized protein</fullName>
    </submittedName>
</protein>